<proteinExistence type="predicted"/>
<evidence type="ECO:0000313" key="2">
    <source>
        <dbReference type="Proteomes" id="UP000612349"/>
    </source>
</evidence>
<protein>
    <recommendedName>
        <fullName evidence="3">Lipoprotein</fullName>
    </recommendedName>
</protein>
<sequence>MKKIVCITAIAAFTLTGCSQNEEPAPEPMETEVAEAETVATAPDGGPAYGMFEVTSADGATVIMQDIREDGTVTNTIEGTEPTEGTWTTDGDGNFCLTMAGETETTCYADTVTDGVWTATNIADETDSWTVVRMADEEAEAAPAT</sequence>
<keyword evidence="2" id="KW-1185">Reference proteome</keyword>
<gene>
    <name evidence="1" type="ORF">GCM10010990_18540</name>
</gene>
<evidence type="ECO:0008006" key="3">
    <source>
        <dbReference type="Google" id="ProtNLM"/>
    </source>
</evidence>
<reference evidence="1" key="2">
    <citation type="submission" date="2020-09" db="EMBL/GenBank/DDBJ databases">
        <authorList>
            <person name="Sun Q."/>
            <person name="Zhou Y."/>
        </authorList>
    </citation>
    <scope>NUCLEOTIDE SEQUENCE</scope>
    <source>
        <strain evidence="1">CGMCC 1.15360</strain>
    </source>
</reference>
<dbReference type="PROSITE" id="PS51257">
    <property type="entry name" value="PROKAR_LIPOPROTEIN"/>
    <property type="match status" value="1"/>
</dbReference>
<comment type="caution">
    <text evidence="1">The sequence shown here is derived from an EMBL/GenBank/DDBJ whole genome shotgun (WGS) entry which is preliminary data.</text>
</comment>
<evidence type="ECO:0000313" key="1">
    <source>
        <dbReference type="EMBL" id="GGD69295.1"/>
    </source>
</evidence>
<dbReference type="OrthoDB" id="7408034at2"/>
<organism evidence="1 2">
    <name type="scientific">Croceicoccus mobilis</name>
    <dbReference type="NCBI Taxonomy" id="1703339"/>
    <lineage>
        <taxon>Bacteria</taxon>
        <taxon>Pseudomonadati</taxon>
        <taxon>Pseudomonadota</taxon>
        <taxon>Alphaproteobacteria</taxon>
        <taxon>Sphingomonadales</taxon>
        <taxon>Erythrobacteraceae</taxon>
        <taxon>Croceicoccus</taxon>
    </lineage>
</organism>
<name>A0A916YZQ8_9SPHN</name>
<dbReference type="EMBL" id="BMIP01000003">
    <property type="protein sequence ID" value="GGD69295.1"/>
    <property type="molecule type" value="Genomic_DNA"/>
</dbReference>
<dbReference type="RefSeq" id="WP_066771673.1">
    <property type="nucleotide sequence ID" value="NZ_BMIP01000003.1"/>
</dbReference>
<reference evidence="1" key="1">
    <citation type="journal article" date="2014" name="Int. J. Syst. Evol. Microbiol.">
        <title>Complete genome sequence of Corynebacterium casei LMG S-19264T (=DSM 44701T), isolated from a smear-ripened cheese.</title>
        <authorList>
            <consortium name="US DOE Joint Genome Institute (JGI-PGF)"/>
            <person name="Walter F."/>
            <person name="Albersmeier A."/>
            <person name="Kalinowski J."/>
            <person name="Ruckert C."/>
        </authorList>
    </citation>
    <scope>NUCLEOTIDE SEQUENCE</scope>
    <source>
        <strain evidence="1">CGMCC 1.15360</strain>
    </source>
</reference>
<accession>A0A916YZQ8</accession>
<dbReference type="AlphaFoldDB" id="A0A916YZQ8"/>
<dbReference type="Proteomes" id="UP000612349">
    <property type="component" value="Unassembled WGS sequence"/>
</dbReference>